<evidence type="ECO:0000256" key="12">
    <source>
        <dbReference type="ARBA" id="ARBA00023004"/>
    </source>
</evidence>
<dbReference type="GO" id="GO:0006537">
    <property type="term" value="P:glutamate biosynthetic process"/>
    <property type="evidence" value="ECO:0007669"/>
    <property type="project" value="UniProtKB-KW"/>
</dbReference>
<evidence type="ECO:0000313" key="20">
    <source>
        <dbReference type="Proteomes" id="UP001141806"/>
    </source>
</evidence>
<evidence type="ECO:0000256" key="13">
    <source>
        <dbReference type="ARBA" id="ARBA00023014"/>
    </source>
</evidence>
<comment type="cofactor">
    <cofactor evidence="1">
        <name>FMN</name>
        <dbReference type="ChEBI" id="CHEBI:58210"/>
    </cofactor>
</comment>
<keyword evidence="14" id="KW-0314">Glutamate biosynthesis</keyword>
<organism evidence="19 20">
    <name type="scientific">Protea cynaroides</name>
    <dbReference type="NCBI Taxonomy" id="273540"/>
    <lineage>
        <taxon>Eukaryota</taxon>
        <taxon>Viridiplantae</taxon>
        <taxon>Streptophyta</taxon>
        <taxon>Embryophyta</taxon>
        <taxon>Tracheophyta</taxon>
        <taxon>Spermatophyta</taxon>
        <taxon>Magnoliopsida</taxon>
        <taxon>Proteales</taxon>
        <taxon>Proteaceae</taxon>
        <taxon>Protea</taxon>
    </lineage>
</organism>
<dbReference type="InterPro" id="IPR000594">
    <property type="entry name" value="ThiF_NAD_FAD-bd"/>
</dbReference>
<dbReference type="Proteomes" id="UP001141806">
    <property type="component" value="Unassembled WGS sequence"/>
</dbReference>
<evidence type="ECO:0000256" key="8">
    <source>
        <dbReference type="ARBA" id="ARBA00022643"/>
    </source>
</evidence>
<comment type="pathway">
    <text evidence="16">Amino-acid biosynthesis.</text>
</comment>
<comment type="cofactor">
    <cofactor evidence="2">
        <name>[3Fe-4S] cluster</name>
        <dbReference type="ChEBI" id="CHEBI:21137"/>
    </cofactor>
</comment>
<dbReference type="Pfam" id="PF01645">
    <property type="entry name" value="Glu_synthase"/>
    <property type="match status" value="1"/>
</dbReference>
<evidence type="ECO:0000313" key="19">
    <source>
        <dbReference type="EMBL" id="KAJ4952922.1"/>
    </source>
</evidence>
<dbReference type="OrthoDB" id="4327079at2759"/>
<dbReference type="GO" id="GO:0008641">
    <property type="term" value="F:ubiquitin-like modifier activating enzyme activity"/>
    <property type="evidence" value="ECO:0007669"/>
    <property type="project" value="InterPro"/>
</dbReference>
<keyword evidence="6" id="KW-0028">Amino-acid biosynthesis</keyword>
<gene>
    <name evidence="19" type="ORF">NE237_029754</name>
</gene>
<dbReference type="InterPro" id="IPR002932">
    <property type="entry name" value="Glu_synthdom"/>
</dbReference>
<evidence type="ECO:0000256" key="10">
    <source>
        <dbReference type="ARBA" id="ARBA00022962"/>
    </source>
</evidence>
<evidence type="ECO:0000256" key="3">
    <source>
        <dbReference type="ARBA" id="ARBA00004802"/>
    </source>
</evidence>
<dbReference type="GO" id="GO:0019676">
    <property type="term" value="P:ammonia assimilation cycle"/>
    <property type="evidence" value="ECO:0007669"/>
    <property type="project" value="TreeGrafter"/>
</dbReference>
<dbReference type="GO" id="GO:0015930">
    <property type="term" value="F:glutamate synthase activity"/>
    <property type="evidence" value="ECO:0007669"/>
    <property type="project" value="InterPro"/>
</dbReference>
<evidence type="ECO:0000259" key="17">
    <source>
        <dbReference type="Pfam" id="PF00899"/>
    </source>
</evidence>
<evidence type="ECO:0000259" key="18">
    <source>
        <dbReference type="Pfam" id="PF01645"/>
    </source>
</evidence>
<dbReference type="SUPFAM" id="SSF51395">
    <property type="entry name" value="FMN-linked oxidoreductases"/>
    <property type="match status" value="1"/>
</dbReference>
<keyword evidence="15" id="KW-0003">3Fe-4S</keyword>
<sequence length="328" mass="36165">MEEGIQKLDFKQGGVPSCFKSPISRTPPDPQRRSLGFLVKDVESVAELVIEGVGLHVFLHEVEKAGVIEGGDSSSALRSSRDSCVLKFNPIWLSLYHGDCFILLLELHVNITTIKGFETFMESLRNQNFRPINGDSGVDLVLSCVDNYEARMVVNQACNALNQIWMESGSSKWHCLDSKLSKNDRGCCFKWEHAVLLDKKLIEWPNPNNRGKLWIPLILAFQVASGRFGVTPTFLVDASQLEIKIAQGAKPGDGGQSATINFDLHQVNPKAKVSVKLVAEAGIGTVASNRNTPVVVFCTLNENGLEKGLISELVVASKVELMFCHLWQ</sequence>
<reference evidence="19" key="1">
    <citation type="journal article" date="2023" name="Plant J.">
        <title>The genome of the king protea, Protea cynaroides.</title>
        <authorList>
            <person name="Chang J."/>
            <person name="Duong T.A."/>
            <person name="Schoeman C."/>
            <person name="Ma X."/>
            <person name="Roodt D."/>
            <person name="Barker N."/>
            <person name="Li Z."/>
            <person name="Van de Peer Y."/>
            <person name="Mizrachi E."/>
        </authorList>
    </citation>
    <scope>NUCLEOTIDE SEQUENCE</scope>
    <source>
        <tissue evidence="19">Young leaves</tissue>
    </source>
</reference>
<dbReference type="PANTHER" id="PTHR11938">
    <property type="entry name" value="FAD NADPH DEHYDROGENASE/OXIDOREDUCTASE"/>
    <property type="match status" value="1"/>
</dbReference>
<dbReference type="GO" id="GO:0046872">
    <property type="term" value="F:metal ion binding"/>
    <property type="evidence" value="ECO:0007669"/>
    <property type="project" value="UniProtKB-KW"/>
</dbReference>
<evidence type="ECO:0000256" key="9">
    <source>
        <dbReference type="ARBA" id="ARBA00022723"/>
    </source>
</evidence>
<comment type="caution">
    <text evidence="19">The sequence shown here is derived from an EMBL/GenBank/DDBJ whole genome shotgun (WGS) entry which is preliminary data.</text>
</comment>
<dbReference type="InterPro" id="IPR050711">
    <property type="entry name" value="ET-N_metabolism_enzyme"/>
</dbReference>
<evidence type="ECO:0000256" key="16">
    <source>
        <dbReference type="ARBA" id="ARBA00029440"/>
    </source>
</evidence>
<feature type="domain" description="Glutamate synthase" evidence="18">
    <location>
        <begin position="220"/>
        <end position="256"/>
    </location>
</feature>
<dbReference type="InterPro" id="IPR035985">
    <property type="entry name" value="Ubiquitin-activating_enz"/>
</dbReference>
<evidence type="ECO:0000256" key="4">
    <source>
        <dbReference type="ARBA" id="ARBA00004909"/>
    </source>
</evidence>
<comment type="similarity">
    <text evidence="5">Belongs to the glutamate synthase family.</text>
</comment>
<dbReference type="GO" id="GO:0051538">
    <property type="term" value="F:3 iron, 4 sulfur cluster binding"/>
    <property type="evidence" value="ECO:0007669"/>
    <property type="project" value="UniProtKB-KW"/>
</dbReference>
<evidence type="ECO:0000256" key="5">
    <source>
        <dbReference type="ARBA" id="ARBA00009716"/>
    </source>
</evidence>
<keyword evidence="8" id="KW-0288">FMN</keyword>
<keyword evidence="12" id="KW-0408">Iron</keyword>
<dbReference type="Gene3D" id="3.40.50.720">
    <property type="entry name" value="NAD(P)-binding Rossmann-like Domain"/>
    <property type="match status" value="1"/>
</dbReference>
<comment type="pathway">
    <text evidence="3">Energy metabolism; nitrogen metabolism.</text>
</comment>
<evidence type="ECO:0000256" key="6">
    <source>
        <dbReference type="ARBA" id="ARBA00022605"/>
    </source>
</evidence>
<dbReference type="SUPFAM" id="SSF69572">
    <property type="entry name" value="Activating enzymes of the ubiquitin-like proteins"/>
    <property type="match status" value="1"/>
</dbReference>
<accession>A0A9Q0JVE5</accession>
<dbReference type="AlphaFoldDB" id="A0A9Q0JVE5"/>
<dbReference type="PANTHER" id="PTHR11938:SF133">
    <property type="entry name" value="GLUTAMATE SYNTHASE (NADH)"/>
    <property type="match status" value="1"/>
</dbReference>
<evidence type="ECO:0000256" key="1">
    <source>
        <dbReference type="ARBA" id="ARBA00001917"/>
    </source>
</evidence>
<keyword evidence="7" id="KW-0285">Flavoprotein</keyword>
<keyword evidence="20" id="KW-1185">Reference proteome</keyword>
<keyword evidence="10" id="KW-0315">Glutamine amidotransferase</keyword>
<feature type="domain" description="THIF-type NAD/FAD binding fold" evidence="17">
    <location>
        <begin position="133"/>
        <end position="188"/>
    </location>
</feature>
<name>A0A9Q0JVE5_9MAGN</name>
<proteinExistence type="inferred from homology"/>
<dbReference type="Pfam" id="PF00899">
    <property type="entry name" value="ThiF"/>
    <property type="match status" value="1"/>
</dbReference>
<evidence type="ECO:0000256" key="7">
    <source>
        <dbReference type="ARBA" id="ARBA00022630"/>
    </source>
</evidence>
<keyword evidence="9" id="KW-0479">Metal-binding</keyword>
<keyword evidence="13" id="KW-0411">Iron-sulfur</keyword>
<evidence type="ECO:0000256" key="15">
    <source>
        <dbReference type="ARBA" id="ARBA00023291"/>
    </source>
</evidence>
<dbReference type="Gene3D" id="3.20.20.70">
    <property type="entry name" value="Aldolase class I"/>
    <property type="match status" value="2"/>
</dbReference>
<evidence type="ECO:0000256" key="14">
    <source>
        <dbReference type="ARBA" id="ARBA00023164"/>
    </source>
</evidence>
<keyword evidence="11" id="KW-0560">Oxidoreductase</keyword>
<evidence type="ECO:0000256" key="11">
    <source>
        <dbReference type="ARBA" id="ARBA00023002"/>
    </source>
</evidence>
<protein>
    <submittedName>
        <fullName evidence="19">Uncharacterized protein</fullName>
    </submittedName>
</protein>
<comment type="pathway">
    <text evidence="4">Nitrogen metabolism.</text>
</comment>
<dbReference type="EMBL" id="JAMYWD010000012">
    <property type="protein sequence ID" value="KAJ4952922.1"/>
    <property type="molecule type" value="Genomic_DNA"/>
</dbReference>
<evidence type="ECO:0000256" key="2">
    <source>
        <dbReference type="ARBA" id="ARBA00001927"/>
    </source>
</evidence>
<dbReference type="InterPro" id="IPR013785">
    <property type="entry name" value="Aldolase_TIM"/>
</dbReference>